<keyword evidence="4" id="KW-1133">Transmembrane helix</keyword>
<dbReference type="SUPFAM" id="SSF52540">
    <property type="entry name" value="P-loop containing nucleoside triphosphate hydrolases"/>
    <property type="match status" value="1"/>
</dbReference>
<evidence type="ECO:0000256" key="6">
    <source>
        <dbReference type="SAM" id="MobiDB-lite"/>
    </source>
</evidence>
<evidence type="ECO:0000256" key="1">
    <source>
        <dbReference type="ARBA" id="ARBA00004651"/>
    </source>
</evidence>
<sequence length="596" mass="66050">MSQQVSLKASIEQLPYPVPQMLLTPNGWVLIGATLALLWMNLKNKNSSPKGLLGRSVWASEKEKAEARKMALSQIESLGQTEELALFIRTPNGTRFVSESTPKGQQRYLYLPADPQTIYIPNAQENVWVMGRSGSGKTFSAINPMVMAAIIQGCDVFFYDFKGHEDPAPSSKLLGFAEEHGHKISMLAPGFPESGTCNLLDFLNDPRTRAQTAYEIANILRENFRLHDSEAGNSDFFDQSANQLIQAILMLAKSSLCPDIATCHKILALPNLIGRIKAKGDDIDPYIKNAFDQFLSSEHAPETASSIAATASLMFSRFVSDPLILNTFATTTTLPLDVNGRNFIVFKADPNKRTVTIPLLASILNLMVNRNIFKPRRVPLVVVLDELPSIKLPMLLHWLNQNRSSKFCAILGAQTIDLTASVYGKSQTTGIIGGCTTHFIFQLNDRETAEYYSALLGPEEVNYKQKSRSRNHGEKGGSSTSVSDHRQTRSLVEVPQLTQLNRGSAILFNSGYQRPGDFFGSRIPVKLKIVIPGRDRRILKRSTALWPPIRDRLIQHNKNPDAGFPAAELKRRERVAAELLPDAAGTQHKKEVLGKI</sequence>
<dbReference type="InterPro" id="IPR051539">
    <property type="entry name" value="T4SS-coupling_protein"/>
</dbReference>
<dbReference type="InterPro" id="IPR032689">
    <property type="entry name" value="TraG-D_C"/>
</dbReference>
<dbReference type="PANTHER" id="PTHR37937">
    <property type="entry name" value="CONJUGATIVE TRANSFER: DNA TRANSPORT"/>
    <property type="match status" value="1"/>
</dbReference>
<dbReference type="HOGENOM" id="CLU_026359_0_0_3"/>
<evidence type="ECO:0000256" key="5">
    <source>
        <dbReference type="ARBA" id="ARBA00023136"/>
    </source>
</evidence>
<dbReference type="OrthoDB" id="102453at2"/>
<name>E0UMN3_GLOV7</name>
<feature type="region of interest" description="Disordered" evidence="6">
    <location>
        <begin position="463"/>
        <end position="493"/>
    </location>
</feature>
<evidence type="ECO:0000256" key="4">
    <source>
        <dbReference type="ARBA" id="ARBA00022989"/>
    </source>
</evidence>
<keyword evidence="3" id="KW-0812">Transmembrane</keyword>
<keyword evidence="5" id="KW-0472">Membrane</keyword>
<keyword evidence="8" id="KW-0614">Plasmid</keyword>
<dbReference type="EMBL" id="CP002200">
    <property type="protein sequence ID" value="ADN18213.1"/>
    <property type="molecule type" value="Genomic_DNA"/>
</dbReference>
<gene>
    <name evidence="8" type="ordered locus">Cyan7822_6429</name>
</gene>
<dbReference type="Proteomes" id="UP000008206">
    <property type="component" value="Plasmid Cy782202"/>
</dbReference>
<dbReference type="CDD" id="cd01127">
    <property type="entry name" value="TrwB_TraG_TraD_VirD4"/>
    <property type="match status" value="1"/>
</dbReference>
<feature type="domain" description="TraD/TraG TraM recognition site" evidence="7">
    <location>
        <begin position="379"/>
        <end position="501"/>
    </location>
</feature>
<evidence type="ECO:0000313" key="9">
    <source>
        <dbReference type="Proteomes" id="UP000008206"/>
    </source>
</evidence>
<dbReference type="InterPro" id="IPR027417">
    <property type="entry name" value="P-loop_NTPase"/>
</dbReference>
<keyword evidence="9" id="KW-1185">Reference proteome</keyword>
<evidence type="ECO:0000256" key="3">
    <source>
        <dbReference type="ARBA" id="ARBA00022692"/>
    </source>
</evidence>
<dbReference type="AlphaFoldDB" id="E0UMN3"/>
<accession>E0UMN3</accession>
<dbReference type="RefSeq" id="WP_013334959.1">
    <property type="nucleotide sequence ID" value="NC_014534.1"/>
</dbReference>
<organism evidence="8 9">
    <name type="scientific">Gloeothece verrucosa (strain PCC 7822)</name>
    <name type="common">Cyanothece sp. (strain PCC 7822)</name>
    <dbReference type="NCBI Taxonomy" id="497965"/>
    <lineage>
        <taxon>Bacteria</taxon>
        <taxon>Bacillati</taxon>
        <taxon>Cyanobacteriota</taxon>
        <taxon>Cyanophyceae</taxon>
        <taxon>Oscillatoriophycideae</taxon>
        <taxon>Chroococcales</taxon>
        <taxon>Aphanothecaceae</taxon>
        <taxon>Gloeothece</taxon>
        <taxon>Gloeothece verrucosa</taxon>
    </lineage>
</organism>
<reference evidence="9" key="1">
    <citation type="journal article" date="2011" name="MBio">
        <title>Novel metabolic attributes of the genus Cyanothece, comprising a group of unicellular nitrogen-fixing Cyanobacteria.</title>
        <authorList>
            <person name="Bandyopadhyay A."/>
            <person name="Elvitigala T."/>
            <person name="Welsh E."/>
            <person name="Stockel J."/>
            <person name="Liberton M."/>
            <person name="Min H."/>
            <person name="Sherman L.A."/>
            <person name="Pakrasi H.B."/>
        </authorList>
    </citation>
    <scope>NUCLEOTIDE SEQUENCE [LARGE SCALE GENOMIC DNA]</scope>
    <source>
        <strain evidence="9">PCC 7822</strain>
        <plasmid evidence="9">Cy782202</plasmid>
    </source>
</reference>
<dbReference type="KEGG" id="cyj:Cyan7822_6429"/>
<dbReference type="Gene3D" id="3.40.50.300">
    <property type="entry name" value="P-loop containing nucleotide triphosphate hydrolases"/>
    <property type="match status" value="1"/>
</dbReference>
<keyword evidence="2" id="KW-1003">Cell membrane</keyword>
<comment type="subcellular location">
    <subcellularLocation>
        <location evidence="1">Cell membrane</location>
        <topology evidence="1">Multi-pass membrane protein</topology>
    </subcellularLocation>
</comment>
<proteinExistence type="predicted"/>
<geneLocation type="plasmid" evidence="8 9">
    <name>Cy782202</name>
</geneLocation>
<evidence type="ECO:0000313" key="8">
    <source>
        <dbReference type="EMBL" id="ADN18213.1"/>
    </source>
</evidence>
<dbReference type="GO" id="GO:0005886">
    <property type="term" value="C:plasma membrane"/>
    <property type="evidence" value="ECO:0007669"/>
    <property type="project" value="UniProtKB-SubCell"/>
</dbReference>
<evidence type="ECO:0000256" key="2">
    <source>
        <dbReference type="ARBA" id="ARBA00022475"/>
    </source>
</evidence>
<dbReference type="PANTHER" id="PTHR37937:SF1">
    <property type="entry name" value="CONJUGATIVE TRANSFER: DNA TRANSPORT"/>
    <property type="match status" value="1"/>
</dbReference>
<protein>
    <recommendedName>
        <fullName evidence="7">TraD/TraG TraM recognition site domain-containing protein</fullName>
    </recommendedName>
</protein>
<evidence type="ECO:0000259" key="7">
    <source>
        <dbReference type="Pfam" id="PF12696"/>
    </source>
</evidence>
<dbReference type="Pfam" id="PF12696">
    <property type="entry name" value="TraG-D_C"/>
    <property type="match status" value="1"/>
</dbReference>